<dbReference type="PANTHER" id="PTHR34591">
    <property type="entry name" value="OS03G0653100 PROTEIN-RELATED"/>
    <property type="match status" value="1"/>
</dbReference>
<dbReference type="Gene3D" id="1.20.1280.50">
    <property type="match status" value="1"/>
</dbReference>
<dbReference type="InterPro" id="IPR036047">
    <property type="entry name" value="F-box-like_dom_sf"/>
</dbReference>
<proteinExistence type="predicted"/>
<dbReference type="PROSITE" id="PS50181">
    <property type="entry name" value="FBOX"/>
    <property type="match status" value="1"/>
</dbReference>
<evidence type="ECO:0000313" key="2">
    <source>
        <dbReference type="EMBL" id="KAK1645681.1"/>
    </source>
</evidence>
<protein>
    <recommendedName>
        <fullName evidence="1">F-box domain-containing protein</fullName>
    </recommendedName>
</protein>
<dbReference type="InterPro" id="IPR001810">
    <property type="entry name" value="F-box_dom"/>
</dbReference>
<sequence>MEQSEGIVLLLPEDALAEIFRRLPPHSLAVLRCVCGAWRAFIDARRLLRNELPHFLASFLINFHLLKSLQLLSHPSAASNAADLDLTVSGKLDHVYPLPSVHVMDHCNGLILIHDTVANPATRWSARLPLLPPSCLDRSPQRHFYANRYIAFDPAVSPHYEVLSVRRILYKMSWGNEDHHHFDPAIEALEWPPSPCAMHIFSSRTGRWEETSYVREGDAAGTVADMRGDSIPRKRNAVYWQNKLYVLCETNILMR</sequence>
<accession>A0AAD8S4N1</accession>
<comment type="caution">
    <text evidence="2">The sequence shown here is derived from an EMBL/GenBank/DDBJ whole genome shotgun (WGS) entry which is preliminary data.</text>
</comment>
<feature type="domain" description="F-box" evidence="1">
    <location>
        <begin position="5"/>
        <end position="51"/>
    </location>
</feature>
<dbReference type="SMART" id="SM00256">
    <property type="entry name" value="FBOX"/>
    <property type="match status" value="1"/>
</dbReference>
<dbReference type="SUPFAM" id="SSF81383">
    <property type="entry name" value="F-box domain"/>
    <property type="match status" value="1"/>
</dbReference>
<evidence type="ECO:0000259" key="1">
    <source>
        <dbReference type="PROSITE" id="PS50181"/>
    </source>
</evidence>
<organism evidence="2 3">
    <name type="scientific">Lolium multiflorum</name>
    <name type="common">Italian ryegrass</name>
    <name type="synonym">Lolium perenne subsp. multiflorum</name>
    <dbReference type="NCBI Taxonomy" id="4521"/>
    <lineage>
        <taxon>Eukaryota</taxon>
        <taxon>Viridiplantae</taxon>
        <taxon>Streptophyta</taxon>
        <taxon>Embryophyta</taxon>
        <taxon>Tracheophyta</taxon>
        <taxon>Spermatophyta</taxon>
        <taxon>Magnoliopsida</taxon>
        <taxon>Liliopsida</taxon>
        <taxon>Poales</taxon>
        <taxon>Poaceae</taxon>
        <taxon>BOP clade</taxon>
        <taxon>Pooideae</taxon>
        <taxon>Poodae</taxon>
        <taxon>Poeae</taxon>
        <taxon>Poeae Chloroplast Group 2 (Poeae type)</taxon>
        <taxon>Loliodinae</taxon>
        <taxon>Loliinae</taxon>
        <taxon>Lolium</taxon>
    </lineage>
</organism>
<reference evidence="2" key="1">
    <citation type="submission" date="2023-07" db="EMBL/GenBank/DDBJ databases">
        <title>A chromosome-level genome assembly of Lolium multiflorum.</title>
        <authorList>
            <person name="Chen Y."/>
            <person name="Copetti D."/>
            <person name="Kolliker R."/>
            <person name="Studer B."/>
        </authorList>
    </citation>
    <scope>NUCLEOTIDE SEQUENCE</scope>
    <source>
        <strain evidence="2">02402/16</strain>
        <tissue evidence="2">Leaf</tissue>
    </source>
</reference>
<dbReference type="AlphaFoldDB" id="A0AAD8S4N1"/>
<keyword evidence="3" id="KW-1185">Reference proteome</keyword>
<evidence type="ECO:0000313" key="3">
    <source>
        <dbReference type="Proteomes" id="UP001231189"/>
    </source>
</evidence>
<name>A0AAD8S4N1_LOLMU</name>
<dbReference type="Pfam" id="PF00646">
    <property type="entry name" value="F-box"/>
    <property type="match status" value="1"/>
</dbReference>
<dbReference type="EMBL" id="JAUUTY010000004">
    <property type="protein sequence ID" value="KAK1645681.1"/>
    <property type="molecule type" value="Genomic_DNA"/>
</dbReference>
<gene>
    <name evidence="2" type="ORF">QYE76_063486</name>
</gene>
<dbReference type="Proteomes" id="UP001231189">
    <property type="component" value="Unassembled WGS sequence"/>
</dbReference>